<dbReference type="InterPro" id="IPR000847">
    <property type="entry name" value="LysR_HTH_N"/>
</dbReference>
<accession>A0A7Y7IT09</accession>
<dbReference type="InterPro" id="IPR036388">
    <property type="entry name" value="WH-like_DNA-bd_sf"/>
</dbReference>
<dbReference type="EMBL" id="JABXXP010000001">
    <property type="protein sequence ID" value="NVN09612.1"/>
    <property type="molecule type" value="Genomic_DNA"/>
</dbReference>
<evidence type="ECO:0000313" key="6">
    <source>
        <dbReference type="EMBL" id="NVN09612.1"/>
    </source>
</evidence>
<dbReference type="Pfam" id="PF00126">
    <property type="entry name" value="HTH_1"/>
    <property type="match status" value="1"/>
</dbReference>
<evidence type="ECO:0000256" key="2">
    <source>
        <dbReference type="ARBA" id="ARBA00023015"/>
    </source>
</evidence>
<reference evidence="6 7" key="1">
    <citation type="submission" date="2020-06" db="EMBL/GenBank/DDBJ databases">
        <title>Description of novel acetic acid bacteria.</title>
        <authorList>
            <person name="Sombolestani A."/>
        </authorList>
    </citation>
    <scope>NUCLEOTIDE SEQUENCE [LARGE SCALE GENOMIC DNA]</scope>
    <source>
        <strain evidence="6 7">LMG 31431</strain>
    </source>
</reference>
<evidence type="ECO:0000256" key="3">
    <source>
        <dbReference type="ARBA" id="ARBA00023125"/>
    </source>
</evidence>
<dbReference type="GO" id="GO:0003677">
    <property type="term" value="F:DNA binding"/>
    <property type="evidence" value="ECO:0007669"/>
    <property type="project" value="UniProtKB-KW"/>
</dbReference>
<dbReference type="FunFam" id="1.10.10.10:FF:000001">
    <property type="entry name" value="LysR family transcriptional regulator"/>
    <property type="match status" value="1"/>
</dbReference>
<dbReference type="Gene3D" id="1.10.10.10">
    <property type="entry name" value="Winged helix-like DNA-binding domain superfamily/Winged helix DNA-binding domain"/>
    <property type="match status" value="1"/>
</dbReference>
<dbReference type="SUPFAM" id="SSF46785">
    <property type="entry name" value="Winged helix' DNA-binding domain"/>
    <property type="match status" value="1"/>
</dbReference>
<proteinExistence type="inferred from homology"/>
<dbReference type="InterPro" id="IPR005119">
    <property type="entry name" value="LysR_subst-bd"/>
</dbReference>
<evidence type="ECO:0000256" key="4">
    <source>
        <dbReference type="ARBA" id="ARBA00023163"/>
    </source>
</evidence>
<dbReference type="RefSeq" id="WP_176638408.1">
    <property type="nucleotide sequence ID" value="NZ_JABXXP010000001.1"/>
</dbReference>
<evidence type="ECO:0000259" key="5">
    <source>
        <dbReference type="PROSITE" id="PS50931"/>
    </source>
</evidence>
<evidence type="ECO:0000313" key="7">
    <source>
        <dbReference type="Proteomes" id="UP000534870"/>
    </source>
</evidence>
<organism evidence="6 7">
    <name type="scientific">Nguyenibacter vanlangensis</name>
    <dbReference type="NCBI Taxonomy" id="1216886"/>
    <lineage>
        <taxon>Bacteria</taxon>
        <taxon>Pseudomonadati</taxon>
        <taxon>Pseudomonadota</taxon>
        <taxon>Alphaproteobacteria</taxon>
        <taxon>Acetobacterales</taxon>
        <taxon>Acetobacteraceae</taxon>
        <taxon>Nguyenibacter</taxon>
    </lineage>
</organism>
<evidence type="ECO:0000256" key="1">
    <source>
        <dbReference type="ARBA" id="ARBA00009437"/>
    </source>
</evidence>
<dbReference type="InterPro" id="IPR058163">
    <property type="entry name" value="LysR-type_TF_proteobact-type"/>
</dbReference>
<dbReference type="SUPFAM" id="SSF53850">
    <property type="entry name" value="Periplasmic binding protein-like II"/>
    <property type="match status" value="1"/>
</dbReference>
<keyword evidence="3" id="KW-0238">DNA-binding</keyword>
<gene>
    <name evidence="6" type="ORF">HUK84_00315</name>
</gene>
<dbReference type="CDD" id="cd08422">
    <property type="entry name" value="PBP2_CrgA_like"/>
    <property type="match status" value="1"/>
</dbReference>
<dbReference type="PANTHER" id="PTHR30537:SF5">
    <property type="entry name" value="HTH-TYPE TRANSCRIPTIONAL ACTIVATOR TTDR-RELATED"/>
    <property type="match status" value="1"/>
</dbReference>
<name>A0A7Y7IT09_9PROT</name>
<dbReference type="GO" id="GO:0003700">
    <property type="term" value="F:DNA-binding transcription factor activity"/>
    <property type="evidence" value="ECO:0007669"/>
    <property type="project" value="InterPro"/>
</dbReference>
<dbReference type="Proteomes" id="UP000534870">
    <property type="component" value="Unassembled WGS sequence"/>
</dbReference>
<comment type="similarity">
    <text evidence="1">Belongs to the LysR transcriptional regulatory family.</text>
</comment>
<dbReference type="PROSITE" id="PS50931">
    <property type="entry name" value="HTH_LYSR"/>
    <property type="match status" value="1"/>
</dbReference>
<dbReference type="PANTHER" id="PTHR30537">
    <property type="entry name" value="HTH-TYPE TRANSCRIPTIONAL REGULATOR"/>
    <property type="match status" value="1"/>
</dbReference>
<dbReference type="Pfam" id="PF03466">
    <property type="entry name" value="LysR_substrate"/>
    <property type="match status" value="1"/>
</dbReference>
<dbReference type="AlphaFoldDB" id="A0A7Y7IT09"/>
<feature type="domain" description="HTH lysR-type" evidence="5">
    <location>
        <begin position="1"/>
        <end position="58"/>
    </location>
</feature>
<protein>
    <submittedName>
        <fullName evidence="6">LysR family transcriptional regulator</fullName>
    </submittedName>
</protein>
<comment type="caution">
    <text evidence="6">The sequence shown here is derived from an EMBL/GenBank/DDBJ whole genome shotgun (WGS) entry which is preliminary data.</text>
</comment>
<keyword evidence="4" id="KW-0804">Transcription</keyword>
<sequence length="295" mass="31763">MELERLAVLVEAVRTGSLAAAARRLGLSPMVATRRLAALEDDLGVRLMHRTTRSIALTPEGEAFLPHAQMLLEDAAIARASIRPVGDGISGVLRVTASFPFGRKILGPLIVDLMRAHPDLRVDLLLSDSIVDIVAQGIDVAVRIAVLQENGLIAQRVGESPRGLFAAPCYLAEQGMPRTVADLAHHQCLLITGTSHWDFSRSGSRRVKAAGRFTASSVEALQQACLGGLGIANLSTWYVQDEMRQGLLVPIELADGAPEPLSIWAVYPTRRLVPPKVRAFVGALAARLQEVQRLA</sequence>
<keyword evidence="2" id="KW-0805">Transcription regulation</keyword>
<dbReference type="InterPro" id="IPR036390">
    <property type="entry name" value="WH_DNA-bd_sf"/>
</dbReference>
<dbReference type="Gene3D" id="3.40.190.290">
    <property type="match status" value="1"/>
</dbReference>